<keyword evidence="5" id="KW-0812">Transmembrane</keyword>
<evidence type="ECO:0000256" key="8">
    <source>
        <dbReference type="ARBA" id="ARBA00023065"/>
    </source>
</evidence>
<comment type="caution">
    <text evidence="14">The sequence shown here is derived from an EMBL/GenBank/DDBJ whole genome shotgun (WGS) entry which is preliminary data.</text>
</comment>
<evidence type="ECO:0000313" key="15">
    <source>
        <dbReference type="Proteomes" id="UP000271031"/>
    </source>
</evidence>
<keyword evidence="15" id="KW-1185">Reference proteome</keyword>
<name>A0A3M8DE23_9BACL</name>
<evidence type="ECO:0000256" key="11">
    <source>
        <dbReference type="ARBA" id="ARBA00045497"/>
    </source>
</evidence>
<dbReference type="Pfam" id="PF01544">
    <property type="entry name" value="CorA"/>
    <property type="match status" value="1"/>
</dbReference>
<evidence type="ECO:0000256" key="2">
    <source>
        <dbReference type="ARBA" id="ARBA00009765"/>
    </source>
</evidence>
<dbReference type="GO" id="GO:0015087">
    <property type="term" value="F:cobalt ion transmembrane transporter activity"/>
    <property type="evidence" value="ECO:0007669"/>
    <property type="project" value="UniProtKB-UniRule"/>
</dbReference>
<evidence type="ECO:0000256" key="12">
    <source>
        <dbReference type="RuleBase" id="RU362010"/>
    </source>
</evidence>
<keyword evidence="3 12" id="KW-0813">Transport</keyword>
<dbReference type="GO" id="GO:0015095">
    <property type="term" value="F:magnesium ion transmembrane transporter activity"/>
    <property type="evidence" value="ECO:0007669"/>
    <property type="project" value="UniProtKB-UniRule"/>
</dbReference>
<dbReference type="GO" id="GO:0050897">
    <property type="term" value="F:cobalt ion binding"/>
    <property type="evidence" value="ECO:0007669"/>
    <property type="project" value="TreeGrafter"/>
</dbReference>
<dbReference type="SUPFAM" id="SSF144083">
    <property type="entry name" value="Magnesium transport protein CorA, transmembrane region"/>
    <property type="match status" value="1"/>
</dbReference>
<evidence type="ECO:0000256" key="4">
    <source>
        <dbReference type="ARBA" id="ARBA00022475"/>
    </source>
</evidence>
<dbReference type="InterPro" id="IPR045863">
    <property type="entry name" value="CorA_TM1_TM2"/>
</dbReference>
<dbReference type="CDD" id="cd12822">
    <property type="entry name" value="TmCorA-like"/>
    <property type="match status" value="1"/>
</dbReference>
<evidence type="ECO:0000256" key="9">
    <source>
        <dbReference type="ARBA" id="ARBA00023136"/>
    </source>
</evidence>
<dbReference type="Gene3D" id="1.20.58.340">
    <property type="entry name" value="Magnesium transport protein CorA, transmembrane region"/>
    <property type="match status" value="2"/>
</dbReference>
<dbReference type="InterPro" id="IPR002523">
    <property type="entry name" value="MgTranspt_CorA/ZnTranspt_ZntB"/>
</dbReference>
<comment type="function">
    <text evidence="11">Mediates influx of magnesium ions. Alternates between open and closed states. Activated by low cytoplasmic Mg(2+) levels. Inactive when cytoplasmic Mg(2+) levels are high.</text>
</comment>
<keyword evidence="7" id="KW-1133">Transmembrane helix</keyword>
<keyword evidence="9" id="KW-0472">Membrane</keyword>
<dbReference type="AlphaFoldDB" id="A0A3M8DE23"/>
<keyword evidence="6 12" id="KW-0460">Magnesium</keyword>
<dbReference type="RefSeq" id="WP_122919241.1">
    <property type="nucleotide sequence ID" value="NZ_RHHQ01000013.1"/>
</dbReference>
<protein>
    <recommendedName>
        <fullName evidence="12">Magnesium transport protein CorA</fullName>
    </recommendedName>
</protein>
<dbReference type="Proteomes" id="UP000271031">
    <property type="component" value="Unassembled WGS sequence"/>
</dbReference>
<dbReference type="GO" id="GO:0005886">
    <property type="term" value="C:plasma membrane"/>
    <property type="evidence" value="ECO:0007669"/>
    <property type="project" value="UniProtKB-SubCell"/>
</dbReference>
<dbReference type="InterPro" id="IPR004488">
    <property type="entry name" value="Mg/Co-transport_prot_CorA"/>
</dbReference>
<reference evidence="14 15" key="1">
    <citation type="submission" date="2018-10" db="EMBL/GenBank/DDBJ databases">
        <title>Phylogenomics of Brevibacillus.</title>
        <authorList>
            <person name="Dunlap C."/>
        </authorList>
    </citation>
    <scope>NUCLEOTIDE SEQUENCE [LARGE SCALE GENOMIC DNA]</scope>
    <source>
        <strain evidence="14 15">JCM 15716</strain>
    </source>
</reference>
<dbReference type="PANTHER" id="PTHR46494">
    <property type="entry name" value="CORA FAMILY METAL ION TRANSPORTER (EUROFUNG)"/>
    <property type="match status" value="1"/>
</dbReference>
<comment type="similarity">
    <text evidence="2 12">Belongs to the CorA metal ion transporter (MIT) (TC 1.A.35) family.</text>
</comment>
<dbReference type="Gene3D" id="3.30.460.20">
    <property type="entry name" value="CorA soluble domain-like"/>
    <property type="match status" value="1"/>
</dbReference>
<feature type="coiled-coil region" evidence="13">
    <location>
        <begin position="138"/>
        <end position="165"/>
    </location>
</feature>
<evidence type="ECO:0000256" key="3">
    <source>
        <dbReference type="ARBA" id="ARBA00022448"/>
    </source>
</evidence>
<evidence type="ECO:0000256" key="13">
    <source>
        <dbReference type="SAM" id="Coils"/>
    </source>
</evidence>
<keyword evidence="8 12" id="KW-0406">Ion transport</keyword>
<dbReference type="EMBL" id="RHHQ01000013">
    <property type="protein sequence ID" value="RNB85829.1"/>
    <property type="molecule type" value="Genomic_DNA"/>
</dbReference>
<dbReference type="OrthoDB" id="9803416at2"/>
<dbReference type="NCBIfam" id="TIGR00383">
    <property type="entry name" value="corA"/>
    <property type="match status" value="1"/>
</dbReference>
<evidence type="ECO:0000256" key="7">
    <source>
        <dbReference type="ARBA" id="ARBA00022989"/>
    </source>
</evidence>
<comment type="catalytic activity">
    <reaction evidence="10">
        <text>Mg(2+)(in) = Mg(2+)(out)</text>
        <dbReference type="Rhea" id="RHEA:29827"/>
        <dbReference type="ChEBI" id="CHEBI:18420"/>
    </reaction>
</comment>
<sequence>MKIRLVQNGLITEIDDIEETTSPPYNGFYWIEAGLFDLDVLQQLFGLHDLAIEDCIDEEEQRPKLEQYHDHYFIVINSIQFTNHEIFLREVNLFLGEHYIITITKYPIDEMQRMPALLREEEVNAADLFLYHLVDQIVESYFDVIDQIEIMLENLEEQILLNTQKSQLNQIIGLRREILYAKKMIGPQRDLIAALNKKELVLIDDKLQKYFGDIHENAVKVAESFETFRDLIANLREAYQSALSGRANDIARIFTALTTIFMPLTIVTGIYGMNFTNMPELHTRYGYFIVLGFMFFLALGMYLFFKKKDWL</sequence>
<dbReference type="PANTHER" id="PTHR46494:SF1">
    <property type="entry name" value="CORA FAMILY METAL ION TRANSPORTER (EUROFUNG)"/>
    <property type="match status" value="1"/>
</dbReference>
<dbReference type="InterPro" id="IPR045861">
    <property type="entry name" value="CorA_cytoplasmic_dom"/>
</dbReference>
<evidence type="ECO:0000313" key="14">
    <source>
        <dbReference type="EMBL" id="RNB85829.1"/>
    </source>
</evidence>
<evidence type="ECO:0000256" key="5">
    <source>
        <dbReference type="ARBA" id="ARBA00022692"/>
    </source>
</evidence>
<evidence type="ECO:0000256" key="1">
    <source>
        <dbReference type="ARBA" id="ARBA00004651"/>
    </source>
</evidence>
<gene>
    <name evidence="12 14" type="primary">corA</name>
    <name evidence="14" type="ORF">EDM56_17675</name>
</gene>
<organism evidence="14 15">
    <name type="scientific">Brevibacillus fluminis</name>
    <dbReference type="NCBI Taxonomy" id="511487"/>
    <lineage>
        <taxon>Bacteria</taxon>
        <taxon>Bacillati</taxon>
        <taxon>Bacillota</taxon>
        <taxon>Bacilli</taxon>
        <taxon>Bacillales</taxon>
        <taxon>Paenibacillaceae</taxon>
        <taxon>Brevibacillus</taxon>
    </lineage>
</organism>
<proteinExistence type="inferred from homology"/>
<comment type="subcellular location">
    <subcellularLocation>
        <location evidence="1">Cell membrane</location>
        <topology evidence="1">Multi-pass membrane protein</topology>
    </subcellularLocation>
    <subcellularLocation>
        <location evidence="12">Membrane</location>
        <topology evidence="12">Multi-pass membrane protein</topology>
    </subcellularLocation>
</comment>
<accession>A0A3M8DE23</accession>
<dbReference type="SUPFAM" id="SSF143865">
    <property type="entry name" value="CorA soluble domain-like"/>
    <property type="match status" value="1"/>
</dbReference>
<evidence type="ECO:0000256" key="6">
    <source>
        <dbReference type="ARBA" id="ARBA00022842"/>
    </source>
</evidence>
<dbReference type="FunFam" id="1.20.58.340:FF:000004">
    <property type="entry name" value="Magnesium transport protein CorA"/>
    <property type="match status" value="1"/>
</dbReference>
<evidence type="ECO:0000256" key="10">
    <source>
        <dbReference type="ARBA" id="ARBA00034269"/>
    </source>
</evidence>
<keyword evidence="13" id="KW-0175">Coiled coil</keyword>
<dbReference type="GO" id="GO:0000287">
    <property type="term" value="F:magnesium ion binding"/>
    <property type="evidence" value="ECO:0007669"/>
    <property type="project" value="TreeGrafter"/>
</dbReference>
<keyword evidence="4 12" id="KW-1003">Cell membrane</keyword>